<dbReference type="AlphaFoldDB" id="A0A1R0GUV3"/>
<reference evidence="1 2" key="1">
    <citation type="journal article" date="2016" name="Mol. Biol. Evol.">
        <title>Genome-Wide Survey of Gut Fungi (Harpellales) Reveals the First Horizontally Transferred Ubiquitin Gene from a Mosquito Host.</title>
        <authorList>
            <person name="Wang Y."/>
            <person name="White M.M."/>
            <person name="Kvist S."/>
            <person name="Moncalvo J.M."/>
        </authorList>
    </citation>
    <scope>NUCLEOTIDE SEQUENCE [LARGE SCALE GENOMIC DNA]</scope>
    <source>
        <strain evidence="1 2">ALG-7-W6</strain>
    </source>
</reference>
<evidence type="ECO:0008006" key="3">
    <source>
        <dbReference type="Google" id="ProtNLM"/>
    </source>
</evidence>
<gene>
    <name evidence="1" type="ORF">AYI68_g5242</name>
</gene>
<accession>A0A1R0GUV3</accession>
<proteinExistence type="predicted"/>
<dbReference type="OrthoDB" id="414243at2759"/>
<evidence type="ECO:0000313" key="1">
    <source>
        <dbReference type="EMBL" id="OLY80661.1"/>
    </source>
</evidence>
<evidence type="ECO:0000313" key="2">
    <source>
        <dbReference type="Proteomes" id="UP000187455"/>
    </source>
</evidence>
<dbReference type="EMBL" id="LSSL01003274">
    <property type="protein sequence ID" value="OLY80661.1"/>
    <property type="molecule type" value="Genomic_DNA"/>
</dbReference>
<organism evidence="1 2">
    <name type="scientific">Smittium mucronatum</name>
    <dbReference type="NCBI Taxonomy" id="133383"/>
    <lineage>
        <taxon>Eukaryota</taxon>
        <taxon>Fungi</taxon>
        <taxon>Fungi incertae sedis</taxon>
        <taxon>Zoopagomycota</taxon>
        <taxon>Kickxellomycotina</taxon>
        <taxon>Harpellomycetes</taxon>
        <taxon>Harpellales</taxon>
        <taxon>Legeriomycetaceae</taxon>
        <taxon>Smittium</taxon>
    </lineage>
</organism>
<keyword evidence="2" id="KW-1185">Reference proteome</keyword>
<comment type="caution">
    <text evidence="1">The sequence shown here is derived from an EMBL/GenBank/DDBJ whole genome shotgun (WGS) entry which is preliminary data.</text>
</comment>
<dbReference type="Gene3D" id="1.20.1050.10">
    <property type="match status" value="1"/>
</dbReference>
<dbReference type="Proteomes" id="UP000187455">
    <property type="component" value="Unassembled WGS sequence"/>
</dbReference>
<protein>
    <recommendedName>
        <fullName evidence="3">Glutathione S-transferase</fullName>
    </recommendedName>
</protein>
<name>A0A1R0GUV3_9FUNG</name>
<sequence>MKQFKIIYLPIPGRAYVSRLMLSFAGIDYSCENSVPLDEKTEVPYNGSPIFEEFNTETKKKYVLNYSAGIERYLGIILDLEPKTSQEVAVCYRFHTLYHEAIEKYMDLKNLLREYATKNPAEVSTSIFEEAAGIEFFANQKVLVSHQVIKARERLESLLIELFLKHEHYLASSEGLYYFGDYITYIDLQAYALHKFCNEKFPKLKFSHLEHEKFINSFMPAASTLNIINPLPTLAAPF</sequence>
<dbReference type="Gene3D" id="3.40.30.10">
    <property type="entry name" value="Glutaredoxin"/>
    <property type="match status" value="1"/>
</dbReference>